<dbReference type="GeneID" id="20235039"/>
<evidence type="ECO:0000313" key="1">
    <source>
        <dbReference type="EMBL" id="ESO88069.1"/>
    </source>
</evidence>
<dbReference type="OMA" id="RNAYAYQ"/>
<dbReference type="KEGG" id="lgi:LOTGIDRAFT_145931"/>
<dbReference type="RefSeq" id="XP_009061248.1">
    <property type="nucleotide sequence ID" value="XM_009063000.1"/>
</dbReference>
<name>V4BHG7_LOTGI</name>
<evidence type="ECO:0000313" key="2">
    <source>
        <dbReference type="Proteomes" id="UP000030746"/>
    </source>
</evidence>
<dbReference type="STRING" id="225164.V4BHG7"/>
<dbReference type="EMBL" id="KB202779">
    <property type="protein sequence ID" value="ESO88069.1"/>
    <property type="molecule type" value="Genomic_DNA"/>
</dbReference>
<dbReference type="Proteomes" id="UP000030746">
    <property type="component" value="Unassembled WGS sequence"/>
</dbReference>
<dbReference type="OrthoDB" id="6109579at2759"/>
<dbReference type="CTD" id="20235039"/>
<dbReference type="AlphaFoldDB" id="V4BHG7"/>
<proteinExistence type="predicted"/>
<gene>
    <name evidence="1" type="ORF">LOTGIDRAFT_145931</name>
</gene>
<organism evidence="1 2">
    <name type="scientific">Lottia gigantea</name>
    <name type="common">Giant owl limpet</name>
    <dbReference type="NCBI Taxonomy" id="225164"/>
    <lineage>
        <taxon>Eukaryota</taxon>
        <taxon>Metazoa</taxon>
        <taxon>Spiralia</taxon>
        <taxon>Lophotrochozoa</taxon>
        <taxon>Mollusca</taxon>
        <taxon>Gastropoda</taxon>
        <taxon>Patellogastropoda</taxon>
        <taxon>Lottioidea</taxon>
        <taxon>Lottiidae</taxon>
        <taxon>Lottia</taxon>
    </lineage>
</organism>
<dbReference type="HOGENOM" id="CLU_579086_0_0_1"/>
<accession>V4BHG7</accession>
<keyword evidence="2" id="KW-1185">Reference proteome</keyword>
<reference evidence="1 2" key="1">
    <citation type="journal article" date="2013" name="Nature">
        <title>Insights into bilaterian evolution from three spiralian genomes.</title>
        <authorList>
            <person name="Simakov O."/>
            <person name="Marletaz F."/>
            <person name="Cho S.J."/>
            <person name="Edsinger-Gonzales E."/>
            <person name="Havlak P."/>
            <person name="Hellsten U."/>
            <person name="Kuo D.H."/>
            <person name="Larsson T."/>
            <person name="Lv J."/>
            <person name="Arendt D."/>
            <person name="Savage R."/>
            <person name="Osoegawa K."/>
            <person name="de Jong P."/>
            <person name="Grimwood J."/>
            <person name="Chapman J.A."/>
            <person name="Shapiro H."/>
            <person name="Aerts A."/>
            <person name="Otillar R.P."/>
            <person name="Terry A.Y."/>
            <person name="Boore J.L."/>
            <person name="Grigoriev I.V."/>
            <person name="Lindberg D.R."/>
            <person name="Seaver E.C."/>
            <person name="Weisblat D.A."/>
            <person name="Putnam N.H."/>
            <person name="Rokhsar D.S."/>
        </authorList>
    </citation>
    <scope>NUCLEOTIDE SEQUENCE [LARGE SCALE GENOMIC DNA]</scope>
</reference>
<protein>
    <submittedName>
        <fullName evidence="1">Uncharacterized protein</fullName>
    </submittedName>
</protein>
<sequence>MAPKDVTVQNEWLVSQRLPRETSKKKRDITSTVRLALDKQKAFDKGYWPNWTLETFQVKPSVGSRYRLIDGNGEMLEGSFYPEELQEVKEDKDKAYVIEKIIERRAEKQPYATFKLDSLNQRIYLSFDSSDAINFLHMLPAISFQIEGPMVGMLGWPDFSQEFQLDKLCRRNIRDAKITAPFQPAVDMAFDMFTGDAIVPVVNHGLGERRKKMGESSEFELQSRLHVDLCLQDRYLIDGVDVRIQLERQQPKFYLMWNENNETYKVELIKAYLEVPFVTLAPSTYTRIAEQLQSNNAKYPLKRVVVKDIRIPSRRRFHVLDNLFINEVLPKRLILGLVENDSYDGNSIKNPFKYHHHRLEYIKLMKNGDVVEEYFMDLPNKQATTPYLDLMKRVGILNSKEDLDMSYNDYIKGYTLFGFDLTNDHGADQVNFHPKSSGSVSLELRFENAPPNPLNLLLFAEYDNVLEIDVNRQIYVDW</sequence>